<comment type="similarity">
    <text evidence="7">Belongs to the TRAFAC class myosin-kinesin ATPase superfamily. Myosin family.</text>
</comment>
<feature type="region of interest" description="Disordered" evidence="9">
    <location>
        <begin position="1689"/>
        <end position="1724"/>
    </location>
</feature>
<evidence type="ECO:0000256" key="6">
    <source>
        <dbReference type="PROSITE-ProRule" id="PRU00703"/>
    </source>
</evidence>
<dbReference type="Gene3D" id="3.10.20.90">
    <property type="entry name" value="Phosphatidylinositol 3-kinase Catalytic Subunit, Chain A, domain 1"/>
    <property type="match status" value="1"/>
</dbReference>
<evidence type="ECO:0000259" key="12">
    <source>
        <dbReference type="PROSITE" id="PS51745"/>
    </source>
</evidence>
<protein>
    <submittedName>
        <fullName evidence="13">Myosin 29</fullName>
    </submittedName>
</protein>
<dbReference type="PRINTS" id="PR00193">
    <property type="entry name" value="MYOSINHEAVY"/>
</dbReference>
<dbReference type="Gene3D" id="3.40.850.10">
    <property type="entry name" value="Kinesin motor domain"/>
    <property type="match status" value="1"/>
</dbReference>
<feature type="region of interest" description="Disordered" evidence="9">
    <location>
        <begin position="2040"/>
        <end position="2075"/>
    </location>
</feature>
<feature type="compositionally biased region" description="Low complexity" evidence="9">
    <location>
        <begin position="2062"/>
        <end position="2072"/>
    </location>
</feature>
<evidence type="ECO:0000256" key="5">
    <source>
        <dbReference type="ARBA" id="ARBA00023203"/>
    </source>
</evidence>
<feature type="compositionally biased region" description="Polar residues" evidence="9">
    <location>
        <begin position="1338"/>
        <end position="1361"/>
    </location>
</feature>
<dbReference type="InterPro" id="IPR027417">
    <property type="entry name" value="P-loop_NTPase"/>
</dbReference>
<feature type="domain" description="CBS" evidence="10">
    <location>
        <begin position="2322"/>
        <end position="2381"/>
    </location>
</feature>
<dbReference type="EMBL" id="BLLK01000038">
    <property type="protein sequence ID" value="GFH49271.1"/>
    <property type="molecule type" value="Genomic_DNA"/>
</dbReference>
<dbReference type="Pfam" id="PF00063">
    <property type="entry name" value="Myosin_head"/>
    <property type="match status" value="1"/>
</dbReference>
<dbReference type="Pfam" id="PF00571">
    <property type="entry name" value="CBS"/>
    <property type="match status" value="10"/>
</dbReference>
<dbReference type="SMART" id="SM00242">
    <property type="entry name" value="MYSc"/>
    <property type="match status" value="1"/>
</dbReference>
<keyword evidence="4 7" id="KW-0505">Motor protein</keyword>
<evidence type="ECO:0000256" key="1">
    <source>
        <dbReference type="ARBA" id="ARBA00022741"/>
    </source>
</evidence>
<dbReference type="Gene3D" id="1.20.120.720">
    <property type="entry name" value="Myosin VI head, motor domain, U50 subdomain"/>
    <property type="match status" value="1"/>
</dbReference>
<dbReference type="PROSITE" id="PS51371">
    <property type="entry name" value="CBS"/>
    <property type="match status" value="9"/>
</dbReference>
<keyword evidence="8" id="KW-0175">Coiled coil</keyword>
<dbReference type="InterPro" id="IPR046342">
    <property type="entry name" value="CBS_dom_sf"/>
</dbReference>
<dbReference type="Gene3D" id="1.20.5.4820">
    <property type="match status" value="1"/>
</dbReference>
<feature type="compositionally biased region" description="Low complexity" evidence="9">
    <location>
        <begin position="1711"/>
        <end position="1721"/>
    </location>
</feature>
<keyword evidence="5 7" id="KW-0009">Actin-binding</keyword>
<keyword evidence="2 7" id="KW-0067">ATP-binding</keyword>
<keyword evidence="6" id="KW-0129">CBS domain</keyword>
<keyword evidence="14" id="KW-1185">Reference proteome</keyword>
<evidence type="ECO:0000256" key="4">
    <source>
        <dbReference type="ARBA" id="ARBA00023175"/>
    </source>
</evidence>
<feature type="compositionally biased region" description="Polar residues" evidence="9">
    <location>
        <begin position="1693"/>
        <end position="1710"/>
    </location>
</feature>
<feature type="domain" description="Myosin motor" evidence="11">
    <location>
        <begin position="98"/>
        <end position="835"/>
    </location>
</feature>
<feature type="compositionally biased region" description="Basic and acidic residues" evidence="9">
    <location>
        <begin position="1326"/>
        <end position="1335"/>
    </location>
</feature>
<dbReference type="InterPro" id="IPR036961">
    <property type="entry name" value="Kinesin_motor_dom_sf"/>
</dbReference>
<reference evidence="13 14" key="1">
    <citation type="journal article" date="2021" name="Sci. Rep.">
        <title>The genome of the diatom Chaetoceros tenuissimus carries an ancient integrated fragment of an extant virus.</title>
        <authorList>
            <person name="Hongo Y."/>
            <person name="Kimura K."/>
            <person name="Takaki Y."/>
            <person name="Yoshida Y."/>
            <person name="Baba S."/>
            <person name="Kobayashi G."/>
            <person name="Nagasaki K."/>
            <person name="Hano T."/>
            <person name="Tomaru Y."/>
        </authorList>
    </citation>
    <scope>NUCLEOTIDE SEQUENCE [LARGE SCALE GENOMIC DNA]</scope>
    <source>
        <strain evidence="13 14">NIES-3715</strain>
    </source>
</reference>
<evidence type="ECO:0000256" key="8">
    <source>
        <dbReference type="SAM" id="Coils"/>
    </source>
</evidence>
<feature type="compositionally biased region" description="Polar residues" evidence="9">
    <location>
        <begin position="1314"/>
        <end position="1325"/>
    </location>
</feature>
<dbReference type="SUPFAM" id="SSF54277">
    <property type="entry name" value="CAD &amp; PB1 domains"/>
    <property type="match status" value="1"/>
</dbReference>
<gene>
    <name evidence="13" type="ORF">CTEN210_05747</name>
</gene>
<dbReference type="PROSITE" id="PS51745">
    <property type="entry name" value="PB1"/>
    <property type="match status" value="1"/>
</dbReference>
<keyword evidence="3 7" id="KW-0518">Myosin</keyword>
<dbReference type="PANTHER" id="PTHR13140">
    <property type="entry name" value="MYOSIN"/>
    <property type="match status" value="1"/>
</dbReference>
<feature type="coiled-coil region" evidence="8">
    <location>
        <begin position="1026"/>
        <end position="1072"/>
    </location>
</feature>
<dbReference type="GO" id="GO:0005737">
    <property type="term" value="C:cytoplasm"/>
    <property type="evidence" value="ECO:0007669"/>
    <property type="project" value="TreeGrafter"/>
</dbReference>
<feature type="region of interest" description="Disordered" evidence="9">
    <location>
        <begin position="2390"/>
        <end position="2426"/>
    </location>
</feature>
<feature type="domain" description="CBS" evidence="10">
    <location>
        <begin position="1620"/>
        <end position="1679"/>
    </location>
</feature>
<sequence length="2947" mass="320830">MTNLKTPTRKKSKAVDLITGKDKVQYFFDPALLLPTQTPKTPKRSDSTFDASLSHKHLFVPCTIVKKDESHTLVKTTDGSLYKLISDDLISLSTEDRLGVDDVLHLPNISEASLVHTLRVRYERDEIYTNAGPILISINPYKTILKDKSSIYSEANMVAYQKQKAQSGTAAPHLFAIADRAFNALTTKDKSQSIIISGESGAGKTEATKIIMQYLAKMSHKKDIEDCSQLENRVLASNPLLESFGNARTLKNDNSSRFGKFIQIKFSQGQISGASITNYLLEKTRIVHQIDGERNYHIFYQILSDEALSKELKLEDPDAIQYLCKRYVKSKRDEKAFEETKQCLDNIGLNEEDQKVIFQIAAGVLHLGNVNFTAIGENDVASISSDESKQSLSIACELLGWDEKDVSEAILTKVLTVGKRTITKEQNISQAIEKRDVLAKMVYSSLFLWLVSRINETIHHAHLPVDLMSPSSTHDSFDFENIEEMKSIGVLDIYGFEQFDVNGFEQLLINYANEKLQRHFNRHLFEVEQELYANEGVDWTYITFNDNRPCLELIEGGGGSVGILGILDDAWGGMGTGSEKDIKFVSQLHQSFGGVQETSTSVMKKKKSGDVSDGSHQNYKMPKFANDKDFIVIHYAGEVRYTAYGFSEKNGVRVNESLSNELMSLGKSSSSSLAKQIFSHCQDESTPCEEQSGSRSRSTIRGASVASQFKTSLQTLVTGLESTEPHYIRCIKPNLKKASDCFETGEVLRQLRYAGMMEAIRIRREGYAHRESHESFINKYHILLDSEDLKGGEGIEHLVKVLSKRLSVTDVDWQVGHSKIFFRRELAVKLEALASIRIRRAARTVGRFGRIVAHTRAGKFLSAWGRWRLIMIQKHRKINAATKIQSAFRMMREVRSFKSTRSAVIKMQSVIRMMSGKILLDQLKHPYKDMTFEEVEELYNAEKECLEHAIADKDYELAAELEKKIDPLKEALEDKRPLTRALIDKMIKEVEEELEVAVANKDYASCPPLQAKLEDLNKKREDYPTLEELKQKVVDAQKAVDDAAAKRNFKDAAALQAAVDSAEQRLQKALSLESKSIEDVQELEQESKEDESSKLFSSRSELEEAIKTKKDQVDEAIKQKNFKDASSIQDELDQLESLRPDYPTIAELEAALKSKEDEMAALIAKKKFADAGALQEEIDSLSEKIKAETVMEKETSMESSQESENVSVEVNGSVLTFSSRSDLESSIQEYENKVETAAAAKNFAEATANQEIVTKLENLRQHLPTLDDLCRKEKELETEMNQALKSKDFALAESLDKELTKLKEKLKIEKQRHQTLFSSQTPSSPTEKKEDDKATFRVITSTTKVQAPPKQTSQTNSSTKVLPTKSKQKHVERPVSKLRPKKPLISSISDSVLSVAQMLANKRGSASLVIGVDGGLAGIITDTDVTRRLVAKDLDAGVTNVSKVMTANPTVVSVNDPAMDALSTMVENHFRHLPVVDDNGAVVGVLDIAKCLNDAISKLEKAEEQNSSAAADAVKQMAALQGAGGQQAAMLTQLLGPLMSQAFGGKASPTLRSLLAGKPATIVSPSASLKKTSIAMAEAKKAALVVDKGELVGIFGFKDMMSRAVAKELSLEHTAVESVMTPNPESVSPDMTVIEALQVMHDNKFLNLPVCESDGRVCGLVGVMDLIYGCGGAEGWRSLFDRTMSMGGDDGSETASHYSHGSRSVRTNRTSSKSKASVAAVNERPVSKLRPKKPLISSIRDSVLSVAQMLANKRGSASLVIGVDGGLAGIITDTDVTRRLVAKDLDAGVTNVSKVMTANPTVVSVNDPAMDALSTMVENHFRHLPVVDDNGAVVGVLDIAKCLNDAISKLEKAEEQNSSAAADAVKQMAALQGAGGQQAAMLTQLLGPLMSQAFGGKASPTLRSLLAGKPATIVSPSASLKKTSIAMAEAKKAALVVDKGELVGIFGFKDMMSRAVAKELSLEHTAVESVMTPNPESVSPDMTVIEALQVMHDNKFLNLPVCESDGRVCGLVGVMDLIYGCGGAEGWRSLFDRTMSMGGDDGSETASHYSHGSRSVRTNRTSSKSKASVAAVNERPVSKLRPKKPLISSISDSVLSVAQMLANKRGSASLVIGVDGGLAGIITDTDVTRRLVAKDLDAGVTNVSKVMTANPTVVSVNDPAMDALSTMVENHFRHLPVVDDNGAVVGVLDIAKCLNDAISKLEKAEEQNSSAAADAVKQMAALQGAGGQQAAMLTQLLGPLMSQAFGGKASPTLRSLLAGKPATIVSPSASLKKTSIAMAEAKKAALVVDKGELVGIFGFKDMMSRAVAKELSLEHTAVESVMTPNPESVSPDMTVIEALQVMHDNKFLNLPVCESDGRVCGLVGVMDLIYGCGGAEGWRSLFDRTMSMGGDDGSETASHVSSVRSSSVKSVRTSKSSNTKKNLKPVSKLRPRKALILSESCSVTEICQHLAAKRSASVLLTDKIGKLTGIITDHDIVRRVVSRHKNASDTVVSTVMTKDPTTVSSDDPADEALHTMIENHYRYLPVIDNGATISGILDIGKCLNDAITKLEKSVQNKSSSNSQLDKLMASAGGDQNQAKILAQLLGPIMEQAFKSQDSKTLGDLLAGKPSSGFSVTPSSSLVVTGMMMADNHKAALVVEDGELVGIVSFKDLVTRALAKDLDLESTEVHTIMTPDPEYVTPDTSVIEAMQIMHDNNFLTLPVCEENGSVRGVVDIMDLIYGAGGSDGWRSIFDSALDMDDMSDDRSMQSADSTNYNRDKLMPLQSDSDEPIIRVNSNSQYASAVLNNVPNHVEFKEGDQISLGDSLLDRTMMSYSVHSPDKMRNPNDISFKVIDSQGHKYLVRSDGIYSNLLRDIVKKIDYVENENSIRLKFVDDEGDQINISSDDCLAEAIATARQNGDQGVKLMLTIMKEEKSSGLNSKTLALAGGGAAVALGIAIMTLLKPKGS</sequence>
<dbReference type="Gene3D" id="1.20.58.530">
    <property type="match status" value="1"/>
</dbReference>
<dbReference type="PROSITE" id="PS51456">
    <property type="entry name" value="MYOSIN_MOTOR"/>
    <property type="match status" value="1"/>
</dbReference>
<evidence type="ECO:0000256" key="7">
    <source>
        <dbReference type="PROSITE-ProRule" id="PRU00782"/>
    </source>
</evidence>
<dbReference type="GO" id="GO:0016020">
    <property type="term" value="C:membrane"/>
    <property type="evidence" value="ECO:0007669"/>
    <property type="project" value="TreeGrafter"/>
</dbReference>
<feature type="region of interest" description="Actin-binding" evidence="7">
    <location>
        <begin position="713"/>
        <end position="735"/>
    </location>
</feature>
<dbReference type="GO" id="GO:0016459">
    <property type="term" value="C:myosin complex"/>
    <property type="evidence" value="ECO:0007669"/>
    <property type="project" value="UniProtKB-KW"/>
</dbReference>
<feature type="domain" description="CBS" evidence="10">
    <location>
        <begin position="2147"/>
        <end position="2203"/>
    </location>
</feature>
<feature type="coiled-coil region" evidence="8">
    <location>
        <begin position="1220"/>
        <end position="1312"/>
    </location>
</feature>
<name>A0AAD3CNK8_9STRA</name>
<keyword evidence="1 7" id="KW-0547">Nucleotide-binding</keyword>
<dbReference type="PANTHER" id="PTHR13140:SF845">
    <property type="entry name" value="MYOSIN-LIKE PROTEIN"/>
    <property type="match status" value="1"/>
</dbReference>
<dbReference type="InterPro" id="IPR053793">
    <property type="entry name" value="PB1-like"/>
</dbReference>
<evidence type="ECO:0000256" key="9">
    <source>
        <dbReference type="SAM" id="MobiDB-lite"/>
    </source>
</evidence>
<feature type="domain" description="PB1" evidence="12">
    <location>
        <begin position="2815"/>
        <end position="2912"/>
    </location>
</feature>
<dbReference type="GO" id="GO:0000146">
    <property type="term" value="F:microfilament motor activity"/>
    <property type="evidence" value="ECO:0007669"/>
    <property type="project" value="TreeGrafter"/>
</dbReference>
<evidence type="ECO:0000313" key="14">
    <source>
        <dbReference type="Proteomes" id="UP001054902"/>
    </source>
</evidence>
<evidence type="ECO:0000259" key="11">
    <source>
        <dbReference type="PROSITE" id="PS51456"/>
    </source>
</evidence>
<feature type="compositionally biased region" description="Polar residues" evidence="9">
    <location>
        <begin position="2044"/>
        <end position="2061"/>
    </location>
</feature>
<feature type="domain" description="CBS" evidence="10">
    <location>
        <begin position="2496"/>
        <end position="2553"/>
    </location>
</feature>
<dbReference type="Proteomes" id="UP001054902">
    <property type="component" value="Unassembled WGS sequence"/>
</dbReference>
<feature type="domain" description="CBS" evidence="10">
    <location>
        <begin position="2672"/>
        <end position="2731"/>
    </location>
</feature>
<dbReference type="SUPFAM" id="SSF54631">
    <property type="entry name" value="CBS-domain pair"/>
    <property type="match status" value="8"/>
</dbReference>
<dbReference type="SUPFAM" id="SSF52540">
    <property type="entry name" value="P-loop containing nucleoside triphosphate hydrolases"/>
    <property type="match status" value="1"/>
</dbReference>
<dbReference type="Gene3D" id="1.20.5.190">
    <property type="match status" value="1"/>
</dbReference>
<comment type="caution">
    <text evidence="13">The sequence shown here is derived from an EMBL/GenBank/DDBJ whole genome shotgun (WGS) entry which is preliminary data.</text>
</comment>
<dbReference type="GO" id="GO:0007015">
    <property type="term" value="P:actin filament organization"/>
    <property type="evidence" value="ECO:0007669"/>
    <property type="project" value="TreeGrafter"/>
</dbReference>
<accession>A0AAD3CNK8</accession>
<evidence type="ECO:0000256" key="3">
    <source>
        <dbReference type="ARBA" id="ARBA00023123"/>
    </source>
</evidence>
<dbReference type="GO" id="GO:0005524">
    <property type="term" value="F:ATP binding"/>
    <property type="evidence" value="ECO:0007669"/>
    <property type="project" value="UniProtKB-UniRule"/>
</dbReference>
<feature type="compositionally biased region" description="Low complexity" evidence="9">
    <location>
        <begin position="2400"/>
        <end position="2420"/>
    </location>
</feature>
<feature type="domain" description="CBS" evidence="10">
    <location>
        <begin position="1971"/>
        <end position="2030"/>
    </location>
</feature>
<dbReference type="Gene3D" id="3.10.580.10">
    <property type="entry name" value="CBS-domain"/>
    <property type="match status" value="8"/>
</dbReference>
<dbReference type="PROSITE" id="PS50096">
    <property type="entry name" value="IQ"/>
    <property type="match status" value="1"/>
</dbReference>
<feature type="binding site" evidence="7">
    <location>
        <begin position="198"/>
        <end position="205"/>
    </location>
    <ligand>
        <name>ATP</name>
        <dbReference type="ChEBI" id="CHEBI:30616"/>
    </ligand>
</feature>
<dbReference type="InterPro" id="IPR000644">
    <property type="entry name" value="CBS_dom"/>
</dbReference>
<evidence type="ECO:0000256" key="2">
    <source>
        <dbReference type="ARBA" id="ARBA00022840"/>
    </source>
</evidence>
<evidence type="ECO:0000259" key="10">
    <source>
        <dbReference type="PROSITE" id="PS51371"/>
    </source>
</evidence>
<feature type="domain" description="CBS" evidence="10">
    <location>
        <begin position="1445"/>
        <end position="1501"/>
    </location>
</feature>
<dbReference type="GO" id="GO:0051015">
    <property type="term" value="F:actin filament binding"/>
    <property type="evidence" value="ECO:0007669"/>
    <property type="project" value="TreeGrafter"/>
</dbReference>
<dbReference type="InterPro" id="IPR001609">
    <property type="entry name" value="Myosin_head_motor_dom-like"/>
</dbReference>
<proteinExistence type="inferred from homology"/>
<feature type="domain" description="CBS" evidence="10">
    <location>
        <begin position="1796"/>
        <end position="1852"/>
    </location>
</feature>
<dbReference type="SMART" id="SM00116">
    <property type="entry name" value="CBS"/>
    <property type="match status" value="16"/>
</dbReference>
<organism evidence="13 14">
    <name type="scientific">Chaetoceros tenuissimus</name>
    <dbReference type="NCBI Taxonomy" id="426638"/>
    <lineage>
        <taxon>Eukaryota</taxon>
        <taxon>Sar</taxon>
        <taxon>Stramenopiles</taxon>
        <taxon>Ochrophyta</taxon>
        <taxon>Bacillariophyta</taxon>
        <taxon>Coscinodiscophyceae</taxon>
        <taxon>Chaetocerotophycidae</taxon>
        <taxon>Chaetocerotales</taxon>
        <taxon>Chaetocerotaceae</taxon>
        <taxon>Chaetoceros</taxon>
    </lineage>
</organism>
<feature type="region of interest" description="Disordered" evidence="9">
    <location>
        <begin position="1312"/>
        <end position="1376"/>
    </location>
</feature>
<dbReference type="Gene3D" id="1.10.10.820">
    <property type="match status" value="1"/>
</dbReference>
<evidence type="ECO:0000313" key="13">
    <source>
        <dbReference type="EMBL" id="GFH49271.1"/>
    </source>
</evidence>
<dbReference type="CDD" id="cd17781">
    <property type="entry name" value="CBS_pair_MUG70_1"/>
    <property type="match status" value="3"/>
</dbReference>
<feature type="domain" description="CBS" evidence="10">
    <location>
        <begin position="2429"/>
        <end position="2488"/>
    </location>
</feature>